<evidence type="ECO:0000313" key="3">
    <source>
        <dbReference type="EMBL" id="VWO99778.1"/>
    </source>
</evidence>
<dbReference type="InterPro" id="IPR001938">
    <property type="entry name" value="Thaumatin"/>
</dbReference>
<dbReference type="PROSITE" id="PS51367">
    <property type="entry name" value="THAUMATIN_2"/>
    <property type="match status" value="1"/>
</dbReference>
<dbReference type="AlphaFoldDB" id="A0A5K1K1H8"/>
<protein>
    <submittedName>
        <fullName evidence="3">Phosphate:H symporter (Phosphate:H symporter, variant)</fullName>
    </submittedName>
</protein>
<dbReference type="InterPro" id="IPR037176">
    <property type="entry name" value="Osmotin/thaumatin-like_sf"/>
</dbReference>
<name>A0A5K1K1H8_9APHY</name>
<evidence type="ECO:0000256" key="1">
    <source>
        <dbReference type="PIRSR" id="PIRSR002703-1"/>
    </source>
</evidence>
<feature type="chain" id="PRO_5023858646" evidence="2">
    <location>
        <begin position="21"/>
        <end position="151"/>
    </location>
</feature>
<dbReference type="SUPFAM" id="SSF49870">
    <property type="entry name" value="Osmotin, thaumatin-like protein"/>
    <property type="match status" value="1"/>
</dbReference>
<accession>A0A5K1K1H8</accession>
<gene>
    <name evidence="3" type="primary">J9VMW8</name>
</gene>
<sequence length="151" mass="16286">MHLVSTVTVALVALTAKVASRQITVVNNCAYTVWPGLFTDPSSPSKPTQATGYAPPFNHGDDRPLTFYWSLANSWQQSPHQKVSFTVPNNWKSGRIWGRTGCDFSNGAPGPNQCVTGGCNGGLKCDPKSGTVRAQDLTGAIFILRMWKTDG</sequence>
<feature type="disulfide bond" evidence="1">
    <location>
        <begin position="119"/>
        <end position="125"/>
    </location>
</feature>
<proteinExistence type="predicted"/>
<dbReference type="Gene3D" id="2.60.110.10">
    <property type="entry name" value="Thaumatin"/>
    <property type="match status" value="1"/>
</dbReference>
<dbReference type="Pfam" id="PF00314">
    <property type="entry name" value="Thaumatin"/>
    <property type="match status" value="1"/>
</dbReference>
<keyword evidence="1" id="KW-1015">Disulfide bond</keyword>
<feature type="signal peptide" evidence="2">
    <location>
        <begin position="1"/>
        <end position="20"/>
    </location>
</feature>
<evidence type="ECO:0000256" key="2">
    <source>
        <dbReference type="SAM" id="SignalP"/>
    </source>
</evidence>
<keyword evidence="2" id="KW-0732">Signal</keyword>
<dbReference type="EMBL" id="LR727892">
    <property type="protein sequence ID" value="VWO99778.1"/>
    <property type="molecule type" value="Genomic_DNA"/>
</dbReference>
<feature type="disulfide bond" evidence="1">
    <location>
        <begin position="102"/>
        <end position="114"/>
    </location>
</feature>
<organism evidence="3">
    <name type="scientific">Ganoderma boninense</name>
    <dbReference type="NCBI Taxonomy" id="34458"/>
    <lineage>
        <taxon>Eukaryota</taxon>
        <taxon>Fungi</taxon>
        <taxon>Dikarya</taxon>
        <taxon>Basidiomycota</taxon>
        <taxon>Agaricomycotina</taxon>
        <taxon>Agaricomycetes</taxon>
        <taxon>Polyporales</taxon>
        <taxon>Polyporaceae</taxon>
        <taxon>Ganoderma</taxon>
    </lineage>
</organism>
<dbReference type="PIRSF" id="PIRSF002703">
    <property type="entry name" value="Thaumatin"/>
    <property type="match status" value="1"/>
</dbReference>
<dbReference type="PANTHER" id="PTHR31048">
    <property type="entry name" value="OS03G0233200 PROTEIN"/>
    <property type="match status" value="1"/>
</dbReference>
<reference evidence="3" key="1">
    <citation type="submission" date="2019-10" db="EMBL/GenBank/DDBJ databases">
        <authorList>
            <person name="Nor Muhammad N."/>
        </authorList>
    </citation>
    <scope>NUCLEOTIDE SEQUENCE</scope>
</reference>